<protein>
    <recommendedName>
        <fullName evidence="2">N-acetylmuramoyl-L-alanine amidase</fullName>
        <ecNumber evidence="2">3.5.1.28</ecNumber>
    </recommendedName>
</protein>
<dbReference type="Gene3D" id="3.10.350.10">
    <property type="entry name" value="LysM domain"/>
    <property type="match status" value="1"/>
</dbReference>
<dbReference type="Gene3D" id="3.40.630.40">
    <property type="entry name" value="Zn-dependent exopeptidases"/>
    <property type="match status" value="1"/>
</dbReference>
<proteinExistence type="predicted"/>
<feature type="domain" description="LysM" evidence="4">
    <location>
        <begin position="384"/>
        <end position="427"/>
    </location>
</feature>
<evidence type="ECO:0000313" key="5">
    <source>
        <dbReference type="EMBL" id="MEX0373475.1"/>
    </source>
</evidence>
<dbReference type="Pfam" id="PF11741">
    <property type="entry name" value="AMIN"/>
    <property type="match status" value="1"/>
</dbReference>
<dbReference type="InterPro" id="IPR050695">
    <property type="entry name" value="N-acetylmuramoyl_amidase_3"/>
</dbReference>
<comment type="caution">
    <text evidence="5">The sequence shown here is derived from an EMBL/GenBank/DDBJ whole genome shotgun (WGS) entry which is preliminary data.</text>
</comment>
<dbReference type="Pfam" id="PF01476">
    <property type="entry name" value="LysM"/>
    <property type="match status" value="1"/>
</dbReference>
<organism evidence="5 6">
    <name type="scientific">Spiribacter roseus</name>
    <dbReference type="NCBI Taxonomy" id="1855875"/>
    <lineage>
        <taxon>Bacteria</taxon>
        <taxon>Pseudomonadati</taxon>
        <taxon>Pseudomonadota</taxon>
        <taxon>Gammaproteobacteria</taxon>
        <taxon>Chromatiales</taxon>
        <taxon>Ectothiorhodospiraceae</taxon>
        <taxon>Spiribacter</taxon>
    </lineage>
</organism>
<dbReference type="CDD" id="cd00118">
    <property type="entry name" value="LysM"/>
    <property type="match status" value="1"/>
</dbReference>
<dbReference type="EMBL" id="JBAKFG010000003">
    <property type="protein sequence ID" value="MEX0373475.1"/>
    <property type="molecule type" value="Genomic_DNA"/>
</dbReference>
<evidence type="ECO:0000259" key="4">
    <source>
        <dbReference type="PROSITE" id="PS51782"/>
    </source>
</evidence>
<dbReference type="SUPFAM" id="SSF54106">
    <property type="entry name" value="LysM domain"/>
    <property type="match status" value="1"/>
</dbReference>
<dbReference type="InterPro" id="IPR002508">
    <property type="entry name" value="MurNAc-LAA_cat"/>
</dbReference>
<dbReference type="Pfam" id="PF01520">
    <property type="entry name" value="Amidase_3"/>
    <property type="match status" value="1"/>
</dbReference>
<dbReference type="PANTHER" id="PTHR30404">
    <property type="entry name" value="N-ACETYLMURAMOYL-L-ALANINE AMIDASE"/>
    <property type="match status" value="1"/>
</dbReference>
<dbReference type="InterPro" id="IPR036779">
    <property type="entry name" value="LysM_dom_sf"/>
</dbReference>
<dbReference type="RefSeq" id="WP_318262574.1">
    <property type="nucleotide sequence ID" value="NZ_CP016382.1"/>
</dbReference>
<evidence type="ECO:0000256" key="2">
    <source>
        <dbReference type="ARBA" id="ARBA00011901"/>
    </source>
</evidence>
<accession>A0ABV3RZ61</accession>
<dbReference type="CDD" id="cd02696">
    <property type="entry name" value="MurNAc-LAA"/>
    <property type="match status" value="1"/>
</dbReference>
<dbReference type="GO" id="GO:0008745">
    <property type="term" value="F:N-acetylmuramoyl-L-alanine amidase activity"/>
    <property type="evidence" value="ECO:0007669"/>
    <property type="project" value="UniProtKB-EC"/>
</dbReference>
<dbReference type="PANTHER" id="PTHR30404:SF0">
    <property type="entry name" value="N-ACETYLMURAMOYL-L-ALANINE AMIDASE AMIC"/>
    <property type="match status" value="1"/>
</dbReference>
<dbReference type="EC" id="3.5.1.28" evidence="2"/>
<dbReference type="Gene3D" id="2.60.40.3500">
    <property type="match status" value="1"/>
</dbReference>
<name>A0ABV3RZ61_9GAMM</name>
<gene>
    <name evidence="5" type="ORF">V6X51_08540</name>
</gene>
<dbReference type="Proteomes" id="UP001556636">
    <property type="component" value="Unassembled WGS sequence"/>
</dbReference>
<dbReference type="PROSITE" id="PS51782">
    <property type="entry name" value="LYSM"/>
    <property type="match status" value="1"/>
</dbReference>
<keyword evidence="3 5" id="KW-0378">Hydrolase</keyword>
<comment type="catalytic activity">
    <reaction evidence="1">
        <text>Hydrolyzes the link between N-acetylmuramoyl residues and L-amino acid residues in certain cell-wall glycopeptides.</text>
        <dbReference type="EC" id="3.5.1.28"/>
    </reaction>
</comment>
<dbReference type="InterPro" id="IPR018392">
    <property type="entry name" value="LysM"/>
</dbReference>
<reference evidence="5 6" key="1">
    <citation type="submission" date="2024-02" db="EMBL/GenBank/DDBJ databases">
        <title>New especies of Spiribacter isolated from saline water.</title>
        <authorList>
            <person name="Leon M.J."/>
            <person name="De La Haba R."/>
            <person name="Sanchez-Porro C."/>
            <person name="Ventosa A."/>
        </authorList>
    </citation>
    <scope>NUCLEOTIDE SEQUENCE [LARGE SCALE GENOMIC DNA]</scope>
    <source>
        <strain evidence="6">ag22IC6-196</strain>
    </source>
</reference>
<evidence type="ECO:0000256" key="3">
    <source>
        <dbReference type="ARBA" id="ARBA00022801"/>
    </source>
</evidence>
<evidence type="ECO:0000313" key="6">
    <source>
        <dbReference type="Proteomes" id="UP001556636"/>
    </source>
</evidence>
<keyword evidence="6" id="KW-1185">Reference proteome</keyword>
<dbReference type="SMART" id="SM00257">
    <property type="entry name" value="LysM"/>
    <property type="match status" value="1"/>
</dbReference>
<dbReference type="SUPFAM" id="SSF53187">
    <property type="entry name" value="Zn-dependent exopeptidases"/>
    <property type="match status" value="1"/>
</dbReference>
<sequence>MRLPVWIISIAIALAMLPLAGAALGATLVEDVRTWDGPSHTRVVFDLSRAPDHRLFTLTDPHRAVIDLHGGRISADQVEGIRDEGPIRRVRSGRRDQGVRIVLDLNRAVAAESFAMTPNDTGGHRLVVDLSDPQPNTAVRRAPDQAAEPFVVAIDAGHGGKDPGAIGAAGTYEKGIVLSVARKLADRIDAIQGLESVLIRDGDYYIGLRERTRKAQAAGADLFVSLHADAFHDRRVRGSSVFVLSRNGATSEMARMLARRENRADRIGGVSLADKDEQVASVLVDLSRAHTVEESLDVADVLFNKLDTLGDVHGTGVEQAGFAVLKSLDMPSVLVELAFISNPEEERRLKSSSYQHQLARGLTEGVRAYVEQTRPALALSGGDEEYRVRPGDTLSDIAQRHAVSVSELRRANELAGSTIVAGHTLRIP</sequence>
<dbReference type="SMART" id="SM00646">
    <property type="entry name" value="Ami_3"/>
    <property type="match status" value="1"/>
</dbReference>
<dbReference type="InterPro" id="IPR021731">
    <property type="entry name" value="AMIN_dom"/>
</dbReference>
<evidence type="ECO:0000256" key="1">
    <source>
        <dbReference type="ARBA" id="ARBA00001561"/>
    </source>
</evidence>